<proteinExistence type="predicted"/>
<dbReference type="Gene3D" id="3.30.70.270">
    <property type="match status" value="1"/>
</dbReference>
<dbReference type="InterPro" id="IPR050469">
    <property type="entry name" value="Diguanylate_Cyclase"/>
</dbReference>
<reference evidence="4" key="1">
    <citation type="submission" date="2023-01" db="EMBL/GenBank/DDBJ databases">
        <title>Xenophilus mangrovi sp. nov., isolated from soil of Mangrove nature reserve.</title>
        <authorList>
            <person name="Xu S."/>
            <person name="Liu Z."/>
            <person name="Xu Y."/>
        </authorList>
    </citation>
    <scope>NUCLEOTIDE SEQUENCE</scope>
    <source>
        <strain evidence="4">YW8</strain>
    </source>
</reference>
<keyword evidence="5" id="KW-1185">Reference proteome</keyword>
<dbReference type="InterPro" id="IPR029787">
    <property type="entry name" value="Nucleotide_cyclase"/>
</dbReference>
<dbReference type="EC" id="2.7.7.65" evidence="1"/>
<dbReference type="Proteomes" id="UP001212602">
    <property type="component" value="Unassembled WGS sequence"/>
</dbReference>
<dbReference type="GO" id="GO:0043709">
    <property type="term" value="P:cell adhesion involved in single-species biofilm formation"/>
    <property type="evidence" value="ECO:0007669"/>
    <property type="project" value="TreeGrafter"/>
</dbReference>
<organism evidence="4 5">
    <name type="scientific">Xenophilus arseniciresistens</name>
    <dbReference type="NCBI Taxonomy" id="1283306"/>
    <lineage>
        <taxon>Bacteria</taxon>
        <taxon>Pseudomonadati</taxon>
        <taxon>Pseudomonadota</taxon>
        <taxon>Betaproteobacteria</taxon>
        <taxon>Burkholderiales</taxon>
        <taxon>Comamonadaceae</taxon>
        <taxon>Xenophilus</taxon>
    </lineage>
</organism>
<dbReference type="AlphaFoldDB" id="A0AAE3NEX8"/>
<dbReference type="InterPro" id="IPR000160">
    <property type="entry name" value="GGDEF_dom"/>
</dbReference>
<dbReference type="EMBL" id="JAQIPB010000009">
    <property type="protein sequence ID" value="MDA7418349.1"/>
    <property type="molecule type" value="Genomic_DNA"/>
</dbReference>
<evidence type="ECO:0000256" key="2">
    <source>
        <dbReference type="ARBA" id="ARBA00034247"/>
    </source>
</evidence>
<dbReference type="Gene3D" id="3.30.450.40">
    <property type="match status" value="1"/>
</dbReference>
<dbReference type="RefSeq" id="WP_271429566.1">
    <property type="nucleotide sequence ID" value="NZ_JAQIPB010000009.1"/>
</dbReference>
<name>A0AAE3NEX8_9BURK</name>
<dbReference type="CDD" id="cd01949">
    <property type="entry name" value="GGDEF"/>
    <property type="match status" value="1"/>
</dbReference>
<dbReference type="SUPFAM" id="SSF55781">
    <property type="entry name" value="GAF domain-like"/>
    <property type="match status" value="1"/>
</dbReference>
<comment type="caution">
    <text evidence="4">The sequence shown here is derived from an EMBL/GenBank/DDBJ whole genome shotgun (WGS) entry which is preliminary data.</text>
</comment>
<dbReference type="GO" id="GO:1902201">
    <property type="term" value="P:negative regulation of bacterial-type flagellum-dependent cell motility"/>
    <property type="evidence" value="ECO:0007669"/>
    <property type="project" value="TreeGrafter"/>
</dbReference>
<dbReference type="SMART" id="SM00267">
    <property type="entry name" value="GGDEF"/>
    <property type="match status" value="1"/>
</dbReference>
<dbReference type="GO" id="GO:0052621">
    <property type="term" value="F:diguanylate cyclase activity"/>
    <property type="evidence" value="ECO:0007669"/>
    <property type="project" value="UniProtKB-EC"/>
</dbReference>
<dbReference type="NCBIfam" id="TIGR00254">
    <property type="entry name" value="GGDEF"/>
    <property type="match status" value="1"/>
</dbReference>
<dbReference type="PROSITE" id="PS50887">
    <property type="entry name" value="GGDEF"/>
    <property type="match status" value="1"/>
</dbReference>
<sequence>MDKLLDQISETVAGARTLEELTRPMLEMLESVTGLESTYLTTVDLQRSVQNVLYARNAGELKIPEGLWVPWGDTLCRRALDEGQSFCNDVPERWGDSAAARELGIQTYLSTPVRLADGSLYGTLCAASGTRHTLSPRAQRMLALFATLIAQQVEREQLLQQLIEANGRLRAFATTDPLTQLANRRALQQELGRRLGGDPSGRPLMLAFVDLDGFKAINDVHGHDAGDQFLIALGERLRAVLQAGEVAARIGGDEFVVLGWGPEPQAQQRAEEARHAAEQAFGARVEQATAGDYPLGRGLCLSYAGASVGVVSVAPGTLDAVQTLRAADEAMYQVKRARRALAAAGDQAG</sequence>
<evidence type="ECO:0000256" key="1">
    <source>
        <dbReference type="ARBA" id="ARBA00012528"/>
    </source>
</evidence>
<evidence type="ECO:0000313" key="4">
    <source>
        <dbReference type="EMBL" id="MDA7418349.1"/>
    </source>
</evidence>
<dbReference type="InterPro" id="IPR003018">
    <property type="entry name" value="GAF"/>
</dbReference>
<accession>A0AAE3NEX8</accession>
<dbReference type="GO" id="GO:0005886">
    <property type="term" value="C:plasma membrane"/>
    <property type="evidence" value="ECO:0007669"/>
    <property type="project" value="TreeGrafter"/>
</dbReference>
<dbReference type="Pfam" id="PF00990">
    <property type="entry name" value="GGDEF"/>
    <property type="match status" value="1"/>
</dbReference>
<feature type="domain" description="GGDEF" evidence="3">
    <location>
        <begin position="202"/>
        <end position="347"/>
    </location>
</feature>
<dbReference type="InterPro" id="IPR029016">
    <property type="entry name" value="GAF-like_dom_sf"/>
</dbReference>
<gene>
    <name evidence="4" type="ORF">PGB34_18430</name>
</gene>
<protein>
    <recommendedName>
        <fullName evidence="1">diguanylate cyclase</fullName>
        <ecNumber evidence="1">2.7.7.65</ecNumber>
    </recommendedName>
</protein>
<dbReference type="PANTHER" id="PTHR45138:SF9">
    <property type="entry name" value="DIGUANYLATE CYCLASE DGCM-RELATED"/>
    <property type="match status" value="1"/>
</dbReference>
<dbReference type="SUPFAM" id="SSF55073">
    <property type="entry name" value="Nucleotide cyclase"/>
    <property type="match status" value="1"/>
</dbReference>
<evidence type="ECO:0000259" key="3">
    <source>
        <dbReference type="PROSITE" id="PS50887"/>
    </source>
</evidence>
<dbReference type="SMART" id="SM00065">
    <property type="entry name" value="GAF"/>
    <property type="match status" value="1"/>
</dbReference>
<dbReference type="InterPro" id="IPR043128">
    <property type="entry name" value="Rev_trsase/Diguanyl_cyclase"/>
</dbReference>
<dbReference type="Pfam" id="PF13185">
    <property type="entry name" value="GAF_2"/>
    <property type="match status" value="1"/>
</dbReference>
<evidence type="ECO:0000313" key="5">
    <source>
        <dbReference type="Proteomes" id="UP001212602"/>
    </source>
</evidence>
<comment type="catalytic activity">
    <reaction evidence="2">
        <text>2 GTP = 3',3'-c-di-GMP + 2 diphosphate</text>
        <dbReference type="Rhea" id="RHEA:24898"/>
        <dbReference type="ChEBI" id="CHEBI:33019"/>
        <dbReference type="ChEBI" id="CHEBI:37565"/>
        <dbReference type="ChEBI" id="CHEBI:58805"/>
        <dbReference type="EC" id="2.7.7.65"/>
    </reaction>
</comment>
<dbReference type="PANTHER" id="PTHR45138">
    <property type="entry name" value="REGULATORY COMPONENTS OF SENSORY TRANSDUCTION SYSTEM"/>
    <property type="match status" value="1"/>
</dbReference>